<dbReference type="Gene3D" id="3.40.30.10">
    <property type="entry name" value="Glutaredoxin"/>
    <property type="match status" value="1"/>
</dbReference>
<dbReference type="PROSITE" id="PS51352">
    <property type="entry name" value="THIOREDOXIN_2"/>
    <property type="match status" value="1"/>
</dbReference>
<evidence type="ECO:0000256" key="4">
    <source>
        <dbReference type="ARBA" id="ARBA00023002"/>
    </source>
</evidence>
<dbReference type="Pfam" id="PF08534">
    <property type="entry name" value="Redoxin"/>
    <property type="match status" value="1"/>
</dbReference>
<reference evidence="9 10" key="1">
    <citation type="journal article" date="2018" name="Genome Biol. Evol.">
        <title>Multiple Roots of Fruiting Body Formation in Amoebozoa.</title>
        <authorList>
            <person name="Hillmann F."/>
            <person name="Forbes G."/>
            <person name="Novohradska S."/>
            <person name="Ferling I."/>
            <person name="Riege K."/>
            <person name="Groth M."/>
            <person name="Westermann M."/>
            <person name="Marz M."/>
            <person name="Spaller T."/>
            <person name="Winckler T."/>
            <person name="Schaap P."/>
            <person name="Glockner G."/>
        </authorList>
    </citation>
    <scope>NUCLEOTIDE SEQUENCE [LARGE SCALE GENOMIC DNA]</scope>
    <source>
        <strain evidence="9 10">Jena</strain>
    </source>
</reference>
<dbReference type="InParanoid" id="A0A2P6NLD2"/>
<dbReference type="GO" id="GO:0034599">
    <property type="term" value="P:cellular response to oxidative stress"/>
    <property type="evidence" value="ECO:0007669"/>
    <property type="project" value="InterPro"/>
</dbReference>
<evidence type="ECO:0000256" key="5">
    <source>
        <dbReference type="ARBA" id="ARBA00023284"/>
    </source>
</evidence>
<dbReference type="GO" id="GO:0045454">
    <property type="term" value="P:cell redox homeostasis"/>
    <property type="evidence" value="ECO:0007669"/>
    <property type="project" value="TreeGrafter"/>
</dbReference>
<dbReference type="OrthoDB" id="1882547at2759"/>
<dbReference type="AlphaFoldDB" id="A0A2P6NLD2"/>
<evidence type="ECO:0000313" key="9">
    <source>
        <dbReference type="EMBL" id="PRP84770.1"/>
    </source>
</evidence>
<gene>
    <name evidence="9" type="ORF">PROFUN_07424</name>
</gene>
<evidence type="ECO:0000256" key="1">
    <source>
        <dbReference type="ARBA" id="ARBA00010505"/>
    </source>
</evidence>
<proteinExistence type="inferred from homology"/>
<organism evidence="9 10">
    <name type="scientific">Planoprotostelium fungivorum</name>
    <dbReference type="NCBI Taxonomy" id="1890364"/>
    <lineage>
        <taxon>Eukaryota</taxon>
        <taxon>Amoebozoa</taxon>
        <taxon>Evosea</taxon>
        <taxon>Variosea</taxon>
        <taxon>Cavosteliida</taxon>
        <taxon>Cavosteliaceae</taxon>
        <taxon>Planoprotostelium</taxon>
    </lineage>
</organism>
<evidence type="ECO:0000256" key="7">
    <source>
        <dbReference type="RuleBase" id="RU366011"/>
    </source>
</evidence>
<dbReference type="InterPro" id="IPR036249">
    <property type="entry name" value="Thioredoxin-like_sf"/>
</dbReference>
<evidence type="ECO:0000256" key="6">
    <source>
        <dbReference type="PIRSR" id="PIRSR637944-1"/>
    </source>
</evidence>
<dbReference type="PANTHER" id="PTHR10430:SF16">
    <property type="entry name" value="PEROXIREDOXIN-5, MITOCHONDRIAL"/>
    <property type="match status" value="1"/>
</dbReference>
<evidence type="ECO:0000313" key="10">
    <source>
        <dbReference type="Proteomes" id="UP000241769"/>
    </source>
</evidence>
<dbReference type="GO" id="GO:0008379">
    <property type="term" value="F:thioredoxin peroxidase activity"/>
    <property type="evidence" value="ECO:0007669"/>
    <property type="project" value="InterPro"/>
</dbReference>
<dbReference type="SUPFAM" id="SSF52833">
    <property type="entry name" value="Thioredoxin-like"/>
    <property type="match status" value="1"/>
</dbReference>
<keyword evidence="2 7" id="KW-0575">Peroxidase</keyword>
<evidence type="ECO:0000256" key="3">
    <source>
        <dbReference type="ARBA" id="ARBA00022862"/>
    </source>
</evidence>
<dbReference type="Proteomes" id="UP000241769">
    <property type="component" value="Unassembled WGS sequence"/>
</dbReference>
<dbReference type="FunFam" id="3.40.30.10:FF:000020">
    <property type="entry name" value="Peroxiredoxin"/>
    <property type="match status" value="1"/>
</dbReference>
<dbReference type="InterPro" id="IPR013740">
    <property type="entry name" value="Redoxin"/>
</dbReference>
<accession>A0A2P6NLD2</accession>
<dbReference type="EMBL" id="MDYQ01000056">
    <property type="protein sequence ID" value="PRP84770.1"/>
    <property type="molecule type" value="Genomic_DNA"/>
</dbReference>
<keyword evidence="4 7" id="KW-0560">Oxidoreductase</keyword>
<dbReference type="GO" id="GO:0005777">
    <property type="term" value="C:peroxisome"/>
    <property type="evidence" value="ECO:0007669"/>
    <property type="project" value="TreeGrafter"/>
</dbReference>
<name>A0A2P6NLD2_9EUKA</name>
<keyword evidence="5 7" id="KW-0676">Redox-active center</keyword>
<comment type="similarity">
    <text evidence="1 7">Belongs to the peroxiredoxin family. Prx5 subfamily.</text>
</comment>
<dbReference type="InterPro" id="IPR013766">
    <property type="entry name" value="Thioredoxin_domain"/>
</dbReference>
<feature type="active site" description="Cysteine sulfenic acid (-SOH) intermediate" evidence="6">
    <location>
        <position position="57"/>
    </location>
</feature>
<dbReference type="InterPro" id="IPR037944">
    <property type="entry name" value="PRX5-like"/>
</dbReference>
<dbReference type="GO" id="GO:0005739">
    <property type="term" value="C:mitochondrion"/>
    <property type="evidence" value="ECO:0007669"/>
    <property type="project" value="TreeGrafter"/>
</dbReference>
<sequence length="169" mass="18379">MSQAGDNIPQGTFDYIPFTPELEDDSVCGVKQTISTDDWKDKKVVLVGVPGAFTPTCHQSHAPEYVKKVRELKDKGADIVAVIMSNDAYVASAWGRTLKAKGDVLFLADNNGKWAEQAGLTYDASLTQGFTRLKRFAAVIDQGVFKILEVETKGGVSNSGADYILSQSW</sequence>
<evidence type="ECO:0000256" key="2">
    <source>
        <dbReference type="ARBA" id="ARBA00022559"/>
    </source>
</evidence>
<keyword evidence="10" id="KW-1185">Reference proteome</keyword>
<keyword evidence="3 7" id="KW-0049">Antioxidant</keyword>
<dbReference type="GO" id="GO:0042744">
    <property type="term" value="P:hydrogen peroxide catabolic process"/>
    <property type="evidence" value="ECO:0007669"/>
    <property type="project" value="TreeGrafter"/>
</dbReference>
<dbReference type="CDD" id="cd03013">
    <property type="entry name" value="PRX5_like"/>
    <property type="match status" value="1"/>
</dbReference>
<comment type="function">
    <text evidence="7">Thiol-specific peroxidase that catalyzes the reduction of hydrogen peroxide and organic hydroperoxides to water and alcohols, respectively. Plays a role in cell protection against oxidative stress by detoxifying peroxides.</text>
</comment>
<feature type="domain" description="Thioredoxin" evidence="8">
    <location>
        <begin position="2"/>
        <end position="141"/>
    </location>
</feature>
<comment type="caution">
    <text evidence="9">The sequence shown here is derived from an EMBL/GenBank/DDBJ whole genome shotgun (WGS) entry which is preliminary data.</text>
</comment>
<protein>
    <recommendedName>
        <fullName evidence="8">Thioredoxin domain-containing protein</fullName>
    </recommendedName>
</protein>
<dbReference type="STRING" id="1890364.A0A2P6NLD2"/>
<dbReference type="PANTHER" id="PTHR10430">
    <property type="entry name" value="PEROXIREDOXIN"/>
    <property type="match status" value="1"/>
</dbReference>
<evidence type="ECO:0000259" key="8">
    <source>
        <dbReference type="PROSITE" id="PS51352"/>
    </source>
</evidence>